<evidence type="ECO:0000256" key="4">
    <source>
        <dbReference type="ARBA" id="ARBA00022691"/>
    </source>
</evidence>
<dbReference type="InterPro" id="IPR029063">
    <property type="entry name" value="SAM-dependent_MTases_sf"/>
</dbReference>
<evidence type="ECO:0000313" key="7">
    <source>
        <dbReference type="EMBL" id="OGG59541.1"/>
    </source>
</evidence>
<dbReference type="Pfam" id="PF12564">
    <property type="entry name" value="TypeIII_RM_meth"/>
    <property type="match status" value="1"/>
</dbReference>
<evidence type="ECO:0000256" key="3">
    <source>
        <dbReference type="ARBA" id="ARBA00022679"/>
    </source>
</evidence>
<dbReference type="STRING" id="1798492.A3C89_01110"/>
<dbReference type="Proteomes" id="UP000178794">
    <property type="component" value="Unassembled WGS sequence"/>
</dbReference>
<feature type="domain" description="Type III restriction/modification enzyme methylation subunit" evidence="6">
    <location>
        <begin position="39"/>
        <end position="93"/>
    </location>
</feature>
<sequence>MKHLKQKLKEALQTEPSFLDAESGEINYIKVKDSADTVDAKLIALLADSPDLKEKFFTKIKDVYVFNIRDFKFFLDENKIDNSYTRYANRIGLSDNNGPLGETGSVVLDFPFKDCVLEGGQSTEEGTDTYFEQDKTGEYQAKTAKRNEIFFNQVLAHDEIDRLLDKKAFVNWKRFTKASGKDGEDVGEIKRDENGIIKENLIIKGNNLLALHSLESEFTGKVKLIYIDPPYNTGTDSFAYNDNFTHSTWLTFMKNRLEIARELLSDDGVIFVSIDDREYSYLRILMDEIFEQSNYRNVIKWRKVLSAKSQSKNLSSVSEYIIVFSKSEAFQYKEYYLETDTEKDKDNYRYTEEATGRVYRLSDFTQKGQGPAKYFGDKLLNPPSGKHWIWSQDKINEAMSNNRIVFSKTGMPSVKRYLDEKMGIPLSDLWSDDDVKIISANDKERRDFDGQKPEGLLKRIIEIATDKNDIVLDYHSGTGTTCSVAQKLGRQWIGIEQMNYQDNNPETRLQSVIMGDNTGISKEVNWTGGGNFIYLELAKWNDNAKEEIQNTKDFSALVKMFDTLYERYFLNYNLKIKEFKEKVVKEEEFKKLSLDEQKRMFLTMLDLNQMYVNESEMADNRFGISTEDQKLTNAFYGKK</sequence>
<evidence type="ECO:0000259" key="6">
    <source>
        <dbReference type="Pfam" id="PF12564"/>
    </source>
</evidence>
<accession>A0A1F6DDS3</accession>
<dbReference type="EMBL" id="MFLF01000014">
    <property type="protein sequence ID" value="OGG59541.1"/>
    <property type="molecule type" value="Genomic_DNA"/>
</dbReference>
<comment type="caution">
    <text evidence="7">The sequence shown here is derived from an EMBL/GenBank/DDBJ whole genome shotgun (WGS) entry which is preliminary data.</text>
</comment>
<dbReference type="GO" id="GO:0003677">
    <property type="term" value="F:DNA binding"/>
    <property type="evidence" value="ECO:0007669"/>
    <property type="project" value="InterPro"/>
</dbReference>
<keyword evidence="3" id="KW-0808">Transferase</keyword>
<dbReference type="InterPro" id="IPR002941">
    <property type="entry name" value="DNA_methylase_N4/N6"/>
</dbReference>
<name>A0A1F6DDS3_9BACT</name>
<keyword evidence="4" id="KW-0949">S-adenosyl-L-methionine</keyword>
<reference evidence="7 8" key="1">
    <citation type="journal article" date="2016" name="Nat. Commun.">
        <title>Thousands of microbial genomes shed light on interconnected biogeochemical processes in an aquifer system.</title>
        <authorList>
            <person name="Anantharaman K."/>
            <person name="Brown C.T."/>
            <person name="Hug L.A."/>
            <person name="Sharon I."/>
            <person name="Castelle C.J."/>
            <person name="Probst A.J."/>
            <person name="Thomas B.C."/>
            <person name="Singh A."/>
            <person name="Wilkins M.J."/>
            <person name="Karaoz U."/>
            <person name="Brodie E.L."/>
            <person name="Williams K.H."/>
            <person name="Hubbard S.S."/>
            <person name="Banfield J.F."/>
        </authorList>
    </citation>
    <scope>NUCLEOTIDE SEQUENCE [LARGE SCALE GENOMIC DNA]</scope>
</reference>
<dbReference type="Gene3D" id="3.40.50.150">
    <property type="entry name" value="Vaccinia Virus protein VP39"/>
    <property type="match status" value="1"/>
</dbReference>
<evidence type="ECO:0008006" key="9">
    <source>
        <dbReference type="Google" id="ProtNLM"/>
    </source>
</evidence>
<dbReference type="AlphaFoldDB" id="A0A1F6DDS3"/>
<gene>
    <name evidence="7" type="ORF">A3C89_01110</name>
</gene>
<protein>
    <recommendedName>
        <fullName evidence="9">DNA methylase N-4/N-6 domain-containing protein</fullName>
    </recommendedName>
</protein>
<dbReference type="InterPro" id="IPR022221">
    <property type="entry name" value="TypeIII_RM_meth"/>
</dbReference>
<dbReference type="InterPro" id="IPR002052">
    <property type="entry name" value="DNA_methylase_N6_adenine_CS"/>
</dbReference>
<organism evidence="7 8">
    <name type="scientific">Candidatus Kaiserbacteria bacterium RIFCSPHIGHO2_02_FULL_50_50</name>
    <dbReference type="NCBI Taxonomy" id="1798492"/>
    <lineage>
        <taxon>Bacteria</taxon>
        <taxon>Candidatus Kaiseribacteriota</taxon>
    </lineage>
</organism>
<keyword evidence="2" id="KW-0489">Methyltransferase</keyword>
<dbReference type="InterPro" id="IPR002295">
    <property type="entry name" value="N4/N6-MTase_EcoPI_Mod-like"/>
</dbReference>
<dbReference type="PROSITE" id="PS00092">
    <property type="entry name" value="N6_MTASE"/>
    <property type="match status" value="1"/>
</dbReference>
<dbReference type="SUPFAM" id="SSF53335">
    <property type="entry name" value="S-adenosyl-L-methionine-dependent methyltransferases"/>
    <property type="match status" value="1"/>
</dbReference>
<dbReference type="PIRSF" id="PIRSF015855">
    <property type="entry name" value="TypeIII_Mtase_mKpnI"/>
    <property type="match status" value="1"/>
</dbReference>
<dbReference type="PRINTS" id="PR00506">
    <property type="entry name" value="D21N6MTFRASE"/>
</dbReference>
<evidence type="ECO:0000256" key="2">
    <source>
        <dbReference type="ARBA" id="ARBA00022603"/>
    </source>
</evidence>
<comment type="similarity">
    <text evidence="1">Belongs to the N(4)/N(6)-methyltransferase family.</text>
</comment>
<dbReference type="GO" id="GO:0008170">
    <property type="term" value="F:N-methyltransferase activity"/>
    <property type="evidence" value="ECO:0007669"/>
    <property type="project" value="InterPro"/>
</dbReference>
<dbReference type="Pfam" id="PF01555">
    <property type="entry name" value="N6_N4_Mtase"/>
    <property type="match status" value="1"/>
</dbReference>
<dbReference type="GO" id="GO:0032259">
    <property type="term" value="P:methylation"/>
    <property type="evidence" value="ECO:0007669"/>
    <property type="project" value="UniProtKB-KW"/>
</dbReference>
<feature type="domain" description="DNA methylase N-4/N-6" evidence="5">
    <location>
        <begin position="222"/>
        <end position="499"/>
    </location>
</feature>
<evidence type="ECO:0000256" key="1">
    <source>
        <dbReference type="ARBA" id="ARBA00006594"/>
    </source>
</evidence>
<evidence type="ECO:0000259" key="5">
    <source>
        <dbReference type="Pfam" id="PF01555"/>
    </source>
</evidence>
<proteinExistence type="inferred from homology"/>
<evidence type="ECO:0000313" key="8">
    <source>
        <dbReference type="Proteomes" id="UP000178794"/>
    </source>
</evidence>